<evidence type="ECO:0000256" key="9">
    <source>
        <dbReference type="RuleBase" id="RU369079"/>
    </source>
</evidence>
<dbReference type="Proteomes" id="UP000199236">
    <property type="component" value="Unassembled WGS sequence"/>
</dbReference>
<feature type="transmembrane region" description="Helical" evidence="9">
    <location>
        <begin position="59"/>
        <end position="77"/>
    </location>
</feature>
<reference evidence="11 12" key="1">
    <citation type="submission" date="2016-10" db="EMBL/GenBank/DDBJ databases">
        <authorList>
            <person name="de Groot N.N."/>
        </authorList>
    </citation>
    <scope>NUCLEOTIDE SEQUENCE [LARGE SCALE GENOMIC DNA]</scope>
    <source>
        <strain evidence="11 12">CGMCC 1.9157</strain>
    </source>
</reference>
<keyword evidence="6 9" id="KW-1133">Transmembrane helix</keyword>
<evidence type="ECO:0000313" key="11">
    <source>
        <dbReference type="EMBL" id="SFN87589.1"/>
    </source>
</evidence>
<comment type="function">
    <text evidence="9">Part of the tripartite ATP-independent periplasmic (TRAP) transport system.</text>
</comment>
<dbReference type="GO" id="GO:0005886">
    <property type="term" value="C:plasma membrane"/>
    <property type="evidence" value="ECO:0007669"/>
    <property type="project" value="UniProtKB-SubCell"/>
</dbReference>
<evidence type="ECO:0000256" key="6">
    <source>
        <dbReference type="ARBA" id="ARBA00022989"/>
    </source>
</evidence>
<feature type="transmembrane region" description="Helical" evidence="9">
    <location>
        <begin position="15"/>
        <end position="39"/>
    </location>
</feature>
<feature type="transmembrane region" description="Helical" evidence="9">
    <location>
        <begin position="97"/>
        <end position="115"/>
    </location>
</feature>
<keyword evidence="12" id="KW-1185">Reference proteome</keyword>
<dbReference type="AlphaFoldDB" id="A0A1I5CKR2"/>
<evidence type="ECO:0000256" key="1">
    <source>
        <dbReference type="ARBA" id="ARBA00004429"/>
    </source>
</evidence>
<keyword evidence="4 9" id="KW-0997">Cell inner membrane</keyword>
<name>A0A1I5CKR2_9HYPH</name>
<keyword evidence="3" id="KW-1003">Cell membrane</keyword>
<dbReference type="STRING" id="655353.SAMN04488056_102267"/>
<dbReference type="InterPro" id="IPR007387">
    <property type="entry name" value="TRAP_DctQ"/>
</dbReference>
<keyword evidence="5 9" id="KW-0812">Transmembrane</keyword>
<evidence type="ECO:0000256" key="2">
    <source>
        <dbReference type="ARBA" id="ARBA00022448"/>
    </source>
</evidence>
<keyword evidence="2 9" id="KW-0813">Transport</keyword>
<comment type="subcellular location">
    <subcellularLocation>
        <location evidence="1 9">Cell inner membrane</location>
        <topology evidence="1 9">Multi-pass membrane protein</topology>
    </subcellularLocation>
</comment>
<proteinExistence type="inferred from homology"/>
<feature type="transmembrane region" description="Helical" evidence="9">
    <location>
        <begin position="139"/>
        <end position="158"/>
    </location>
</feature>
<organism evidence="11 12">
    <name type="scientific">Cohaesibacter marisflavi</name>
    <dbReference type="NCBI Taxonomy" id="655353"/>
    <lineage>
        <taxon>Bacteria</taxon>
        <taxon>Pseudomonadati</taxon>
        <taxon>Pseudomonadota</taxon>
        <taxon>Alphaproteobacteria</taxon>
        <taxon>Hyphomicrobiales</taxon>
        <taxon>Cohaesibacteraceae</taxon>
    </lineage>
</organism>
<keyword evidence="7 9" id="KW-0472">Membrane</keyword>
<comment type="similarity">
    <text evidence="8 9">Belongs to the TRAP transporter small permease family.</text>
</comment>
<dbReference type="OrthoDB" id="6160477at2"/>
<dbReference type="InterPro" id="IPR055348">
    <property type="entry name" value="DctQ"/>
</dbReference>
<gene>
    <name evidence="11" type="ORF">SAMN04488056_102267</name>
</gene>
<dbReference type="PANTHER" id="PTHR35011">
    <property type="entry name" value="2,3-DIKETO-L-GULONATE TRAP TRANSPORTER SMALL PERMEASE PROTEIN YIAM"/>
    <property type="match status" value="1"/>
</dbReference>
<evidence type="ECO:0000259" key="10">
    <source>
        <dbReference type="Pfam" id="PF04290"/>
    </source>
</evidence>
<evidence type="ECO:0000256" key="5">
    <source>
        <dbReference type="ARBA" id="ARBA00022692"/>
    </source>
</evidence>
<evidence type="ECO:0000256" key="7">
    <source>
        <dbReference type="ARBA" id="ARBA00023136"/>
    </source>
</evidence>
<dbReference type="RefSeq" id="WP_090069550.1">
    <property type="nucleotide sequence ID" value="NZ_FOVR01000002.1"/>
</dbReference>
<dbReference type="GO" id="GO:0015740">
    <property type="term" value="P:C4-dicarboxylate transport"/>
    <property type="evidence" value="ECO:0007669"/>
    <property type="project" value="TreeGrafter"/>
</dbReference>
<accession>A0A1I5CKR2</accession>
<evidence type="ECO:0000313" key="12">
    <source>
        <dbReference type="Proteomes" id="UP000199236"/>
    </source>
</evidence>
<dbReference type="PANTHER" id="PTHR35011:SF2">
    <property type="entry name" value="2,3-DIKETO-L-GULONATE TRAP TRANSPORTER SMALL PERMEASE PROTEIN YIAM"/>
    <property type="match status" value="1"/>
</dbReference>
<evidence type="ECO:0000256" key="4">
    <source>
        <dbReference type="ARBA" id="ARBA00022519"/>
    </source>
</evidence>
<sequence>MAGNNSTGPASAGPVFDFIASLTKWATGLVLCALVLLVFSETVLRGLANYSLGFVEEVTGYFVVTLTFLGAALALRAEALFQVHFLFDAVPDHVQAWLKRLFVVASLIVCVILALKTHDLVLSSFGRGKFAPTVLRTPLWIPQMIMPIGFSLIGIFLLEKLLLSGRKKEEQS</sequence>
<dbReference type="GO" id="GO:0022857">
    <property type="term" value="F:transmembrane transporter activity"/>
    <property type="evidence" value="ECO:0007669"/>
    <property type="project" value="UniProtKB-UniRule"/>
</dbReference>
<evidence type="ECO:0000256" key="8">
    <source>
        <dbReference type="ARBA" id="ARBA00038436"/>
    </source>
</evidence>
<comment type="subunit">
    <text evidence="9">The complex comprises the extracytoplasmic solute receptor protein and the two transmembrane proteins.</text>
</comment>
<protein>
    <recommendedName>
        <fullName evidence="9">TRAP transporter small permease protein</fullName>
    </recommendedName>
</protein>
<dbReference type="Pfam" id="PF04290">
    <property type="entry name" value="DctQ"/>
    <property type="match status" value="1"/>
</dbReference>
<feature type="domain" description="Tripartite ATP-independent periplasmic transporters DctQ component" evidence="10">
    <location>
        <begin position="34"/>
        <end position="162"/>
    </location>
</feature>
<dbReference type="EMBL" id="FOVR01000002">
    <property type="protein sequence ID" value="SFN87589.1"/>
    <property type="molecule type" value="Genomic_DNA"/>
</dbReference>
<evidence type="ECO:0000256" key="3">
    <source>
        <dbReference type="ARBA" id="ARBA00022475"/>
    </source>
</evidence>